<evidence type="ECO:0000256" key="1">
    <source>
        <dbReference type="SAM" id="Phobius"/>
    </source>
</evidence>
<dbReference type="Proteomes" id="UP001153069">
    <property type="component" value="Unassembled WGS sequence"/>
</dbReference>
<name>A0A9N8HZD3_9STRA</name>
<keyword evidence="4" id="KW-1185">Reference proteome</keyword>
<feature type="signal peptide" evidence="2">
    <location>
        <begin position="1"/>
        <end position="23"/>
    </location>
</feature>
<organism evidence="3 4">
    <name type="scientific">Seminavis robusta</name>
    <dbReference type="NCBI Taxonomy" id="568900"/>
    <lineage>
        <taxon>Eukaryota</taxon>
        <taxon>Sar</taxon>
        <taxon>Stramenopiles</taxon>
        <taxon>Ochrophyta</taxon>
        <taxon>Bacillariophyta</taxon>
        <taxon>Bacillariophyceae</taxon>
        <taxon>Bacillariophycidae</taxon>
        <taxon>Naviculales</taxon>
        <taxon>Naviculaceae</taxon>
        <taxon>Seminavis</taxon>
    </lineage>
</organism>
<sequence>MRIGWLVMLAYWTVCALVGRGQGYYDLLAKPQPVETFQIMTLVVTLMVRVVLNPRYGRFGRRVDWLAIVMYSLMNGVLETFAFLFAYDLGRHLDVESLFGWHNKNDEMLGCLIGFSIYYVYAGLIHIVVWMRMVFPQHVLHESAPPFHTHCLPFLTLQSIAWLVLYEATNDVFFICLCHCITDMGHAWTCAMPYTTWNANGAFLLRE</sequence>
<comment type="caution">
    <text evidence="3">The sequence shown here is derived from an EMBL/GenBank/DDBJ whole genome shotgun (WGS) entry which is preliminary data.</text>
</comment>
<feature type="transmembrane region" description="Helical" evidence="1">
    <location>
        <begin position="107"/>
        <end position="131"/>
    </location>
</feature>
<feature type="transmembrane region" description="Helical" evidence="1">
    <location>
        <begin position="37"/>
        <end position="53"/>
    </location>
</feature>
<evidence type="ECO:0000313" key="4">
    <source>
        <dbReference type="Proteomes" id="UP001153069"/>
    </source>
</evidence>
<gene>
    <name evidence="3" type="ORF">SEMRO_3458_G348230.1</name>
</gene>
<reference evidence="3" key="1">
    <citation type="submission" date="2020-06" db="EMBL/GenBank/DDBJ databases">
        <authorList>
            <consortium name="Plant Systems Biology data submission"/>
        </authorList>
    </citation>
    <scope>NUCLEOTIDE SEQUENCE</scope>
    <source>
        <strain evidence="3">D6</strain>
    </source>
</reference>
<evidence type="ECO:0000256" key="2">
    <source>
        <dbReference type="SAM" id="SignalP"/>
    </source>
</evidence>
<protein>
    <submittedName>
        <fullName evidence="3">Uncharacterized protein</fullName>
    </submittedName>
</protein>
<accession>A0A9N8HZD3</accession>
<dbReference type="EMBL" id="CAICTM010003456">
    <property type="protein sequence ID" value="CAB9531357.1"/>
    <property type="molecule type" value="Genomic_DNA"/>
</dbReference>
<feature type="chain" id="PRO_5040368284" evidence="2">
    <location>
        <begin position="24"/>
        <end position="207"/>
    </location>
</feature>
<feature type="transmembrane region" description="Helical" evidence="1">
    <location>
        <begin position="65"/>
        <end position="87"/>
    </location>
</feature>
<keyword evidence="1" id="KW-0812">Transmembrane</keyword>
<dbReference type="AlphaFoldDB" id="A0A9N8HZD3"/>
<evidence type="ECO:0000313" key="3">
    <source>
        <dbReference type="EMBL" id="CAB9531357.1"/>
    </source>
</evidence>
<keyword evidence="2" id="KW-0732">Signal</keyword>
<proteinExistence type="predicted"/>
<keyword evidence="1" id="KW-0472">Membrane</keyword>
<keyword evidence="1" id="KW-1133">Transmembrane helix</keyword>